<comment type="caution">
    <text evidence="1">The sequence shown here is derived from an EMBL/GenBank/DDBJ whole genome shotgun (WGS) entry which is preliminary data.</text>
</comment>
<dbReference type="InterPro" id="IPR011009">
    <property type="entry name" value="Kinase-like_dom_sf"/>
</dbReference>
<dbReference type="AlphaFoldDB" id="A0A0F9L5U0"/>
<dbReference type="SUPFAM" id="SSF56112">
    <property type="entry name" value="Protein kinase-like (PK-like)"/>
    <property type="match status" value="1"/>
</dbReference>
<sequence>MISSFNKNMGWNASNIHVGMMDMFIEKYCGKQPKVEKLYYKRPVPGAGFMYNRVVIVADDLVYKIHPVEYTEKQRELVKNLNLFFGNYSQPLDITEHYEEDLCWTTWTRVPGELLGKGHLENDIWEKYLDYIVHVWKLHHNISKKLKTPKGQMWWHYDVTPWNVIVQPDNSFFLVDWDDFRLMSIEEAKQWTIDQNIEFAEMNDQDKNFLYSKLQDLQW</sequence>
<accession>A0A0F9L5U0</accession>
<protein>
    <recommendedName>
        <fullName evidence="2">Aminoglycoside phosphotransferase domain-containing protein</fullName>
    </recommendedName>
</protein>
<evidence type="ECO:0000313" key="1">
    <source>
        <dbReference type="EMBL" id="KKM88958.1"/>
    </source>
</evidence>
<gene>
    <name evidence="1" type="ORF">LCGC14_1253480</name>
</gene>
<organism evidence="1">
    <name type="scientific">marine sediment metagenome</name>
    <dbReference type="NCBI Taxonomy" id="412755"/>
    <lineage>
        <taxon>unclassified sequences</taxon>
        <taxon>metagenomes</taxon>
        <taxon>ecological metagenomes</taxon>
    </lineage>
</organism>
<evidence type="ECO:0008006" key="2">
    <source>
        <dbReference type="Google" id="ProtNLM"/>
    </source>
</evidence>
<dbReference type="EMBL" id="LAZR01006890">
    <property type="protein sequence ID" value="KKM88958.1"/>
    <property type="molecule type" value="Genomic_DNA"/>
</dbReference>
<dbReference type="Gene3D" id="1.10.510.10">
    <property type="entry name" value="Transferase(Phosphotransferase) domain 1"/>
    <property type="match status" value="1"/>
</dbReference>
<name>A0A0F9L5U0_9ZZZZ</name>
<proteinExistence type="predicted"/>
<reference evidence="1" key="1">
    <citation type="journal article" date="2015" name="Nature">
        <title>Complex archaea that bridge the gap between prokaryotes and eukaryotes.</title>
        <authorList>
            <person name="Spang A."/>
            <person name="Saw J.H."/>
            <person name="Jorgensen S.L."/>
            <person name="Zaremba-Niedzwiedzka K."/>
            <person name="Martijn J."/>
            <person name="Lind A.E."/>
            <person name="van Eijk R."/>
            <person name="Schleper C."/>
            <person name="Guy L."/>
            <person name="Ettema T.J."/>
        </authorList>
    </citation>
    <scope>NUCLEOTIDE SEQUENCE</scope>
</reference>